<sequence length="186" mass="20300">MNNRYQNTMSDLQELGSTLMPSEAQGVLIGMWLGAGRTSESQWLQELVDEPASLAIPASLRALYSVLVNQMTTADSFGLDLLLPDDDAPFQTRLTALIEFAQSVLYGYAVAKGPAPQHLAEDVREVFDDLQAIASLDDQADGSGDDEADDEINLQEIIDYLSAALIVMYIGMHPPVPTTESTLRQH</sequence>
<dbReference type="KEGG" id="haz:A9404_02575"/>
<evidence type="ECO:0000256" key="1">
    <source>
        <dbReference type="ARBA" id="ARBA00038308"/>
    </source>
</evidence>
<dbReference type="InterPro" id="IPR036255">
    <property type="entry name" value="YgfB-like_sf"/>
</dbReference>
<dbReference type="InterPro" id="IPR011978">
    <property type="entry name" value="YgfB-like"/>
</dbReference>
<name>A0A191ZEX4_9GAMM</name>
<organism evidence="2 3">
    <name type="scientific">Halothiobacillus diazotrophicus</name>
    <dbReference type="NCBI Taxonomy" id="1860122"/>
    <lineage>
        <taxon>Bacteria</taxon>
        <taxon>Pseudomonadati</taxon>
        <taxon>Pseudomonadota</taxon>
        <taxon>Gammaproteobacteria</taxon>
        <taxon>Chromatiales</taxon>
        <taxon>Halothiobacillaceae</taxon>
        <taxon>Halothiobacillus</taxon>
    </lineage>
</organism>
<dbReference type="SUPFAM" id="SSF101327">
    <property type="entry name" value="YgfB-like"/>
    <property type="match status" value="1"/>
</dbReference>
<protein>
    <submittedName>
        <fullName evidence="2">Uncharacterized protein</fullName>
    </submittedName>
</protein>
<keyword evidence="3" id="KW-1185">Reference proteome</keyword>
<reference evidence="2 3" key="1">
    <citation type="submission" date="2016-06" db="EMBL/GenBank/DDBJ databases">
        <title>Insight into the functional genes involving in sulfur oxidation in Pearl River water.</title>
        <authorList>
            <person name="Luo J."/>
            <person name="Tan X."/>
            <person name="Lin W."/>
        </authorList>
    </citation>
    <scope>NUCLEOTIDE SEQUENCE [LARGE SCALE GENOMIC DNA]</scope>
    <source>
        <strain evidence="2 3">LS2</strain>
    </source>
</reference>
<dbReference type="PANTHER" id="PTHR37528:SF1">
    <property type="entry name" value="UPF0149 PROTEIN YGFB"/>
    <property type="match status" value="1"/>
</dbReference>
<dbReference type="AlphaFoldDB" id="A0A191ZEX4"/>
<dbReference type="Gene3D" id="1.20.120.740">
    <property type="entry name" value="YgfB uncharacterised protein family UPF0149, PF03695"/>
    <property type="match status" value="1"/>
</dbReference>
<comment type="similarity">
    <text evidence="1">Belongs to the UPF0149 family.</text>
</comment>
<evidence type="ECO:0000313" key="3">
    <source>
        <dbReference type="Proteomes" id="UP000078596"/>
    </source>
</evidence>
<dbReference type="Proteomes" id="UP000078596">
    <property type="component" value="Chromosome"/>
</dbReference>
<dbReference type="Pfam" id="PF03695">
    <property type="entry name" value="UPF0149"/>
    <property type="match status" value="1"/>
</dbReference>
<gene>
    <name evidence="2" type="ORF">A9404_02575</name>
</gene>
<proteinExistence type="inferred from homology"/>
<dbReference type="PANTHER" id="PTHR37528">
    <property type="entry name" value="UPF0149 PROTEIN YGFB"/>
    <property type="match status" value="1"/>
</dbReference>
<dbReference type="STRING" id="1860122.A9404_02575"/>
<evidence type="ECO:0000313" key="2">
    <source>
        <dbReference type="EMBL" id="ANJ66412.1"/>
    </source>
</evidence>
<dbReference type="EMBL" id="CP016027">
    <property type="protein sequence ID" value="ANJ66412.1"/>
    <property type="molecule type" value="Genomic_DNA"/>
</dbReference>
<dbReference type="GO" id="GO:0005829">
    <property type="term" value="C:cytosol"/>
    <property type="evidence" value="ECO:0007669"/>
    <property type="project" value="TreeGrafter"/>
</dbReference>
<dbReference type="OrthoDB" id="9783391at2"/>
<accession>A0A191ZEX4</accession>